<dbReference type="InterPro" id="IPR046373">
    <property type="entry name" value="Acyl-CoA_Oxase/DH_mid-dom_sf"/>
</dbReference>
<dbReference type="InterPro" id="IPR006091">
    <property type="entry name" value="Acyl-CoA_Oxase/DH_mid-dom"/>
</dbReference>
<reference evidence="12" key="1">
    <citation type="journal article" date="2023" name="Commun. Biol.">
        <title>Genome analysis of Parmales, the sister group of diatoms, reveals the evolutionary specialization of diatoms from phago-mixotrophs to photoautotrophs.</title>
        <authorList>
            <person name="Ban H."/>
            <person name="Sato S."/>
            <person name="Yoshikawa S."/>
            <person name="Yamada K."/>
            <person name="Nakamura Y."/>
            <person name="Ichinomiya M."/>
            <person name="Sato N."/>
            <person name="Blanc-Mathieu R."/>
            <person name="Endo H."/>
            <person name="Kuwata A."/>
            <person name="Ogata H."/>
        </authorList>
    </citation>
    <scope>NUCLEOTIDE SEQUENCE [LARGE SCALE GENOMIC DNA]</scope>
</reference>
<dbReference type="InterPro" id="IPR009075">
    <property type="entry name" value="AcylCo_DH/oxidase_C"/>
</dbReference>
<name>A0A9W7AV59_9STRA</name>
<dbReference type="InterPro" id="IPR013786">
    <property type="entry name" value="AcylCoA_DH/ox_N"/>
</dbReference>
<feature type="domain" description="Acyl-CoA oxidase/dehydrogenase middle" evidence="8">
    <location>
        <begin position="202"/>
        <end position="314"/>
    </location>
</feature>
<accession>A0A9W7AV59</accession>
<organism evidence="11 12">
    <name type="scientific">Triparma laevis f. inornata</name>
    <dbReference type="NCBI Taxonomy" id="1714386"/>
    <lineage>
        <taxon>Eukaryota</taxon>
        <taxon>Sar</taxon>
        <taxon>Stramenopiles</taxon>
        <taxon>Ochrophyta</taxon>
        <taxon>Bolidophyceae</taxon>
        <taxon>Parmales</taxon>
        <taxon>Triparmaceae</taxon>
        <taxon>Triparma</taxon>
    </lineage>
</organism>
<comment type="caution">
    <text evidence="11">The sequence shown here is derived from an EMBL/GenBank/DDBJ whole genome shotgun (WGS) entry which is preliminary data.</text>
</comment>
<dbReference type="GO" id="GO:0050660">
    <property type="term" value="F:flavin adenine dinucleotide binding"/>
    <property type="evidence" value="ECO:0007669"/>
    <property type="project" value="InterPro"/>
</dbReference>
<evidence type="ECO:0000259" key="8">
    <source>
        <dbReference type="Pfam" id="PF02770"/>
    </source>
</evidence>
<feature type="domain" description="Acyl-CoA dehydrogenase/oxidase N-terminal" evidence="9">
    <location>
        <begin position="80"/>
        <end position="197"/>
    </location>
</feature>
<evidence type="ECO:0008006" key="13">
    <source>
        <dbReference type="Google" id="ProtNLM"/>
    </source>
</evidence>
<dbReference type="Gene3D" id="1.20.140.10">
    <property type="entry name" value="Butyryl-CoA Dehydrogenase, subunit A, domain 3"/>
    <property type="match status" value="1"/>
</dbReference>
<keyword evidence="5 6" id="KW-0560">Oxidoreductase</keyword>
<dbReference type="InterPro" id="IPR036250">
    <property type="entry name" value="AcylCo_DH-like_C"/>
</dbReference>
<feature type="domain" description="Acyl-CoA dehydrogenase/oxidase C-terminal" evidence="7">
    <location>
        <begin position="326"/>
        <end position="493"/>
    </location>
</feature>
<dbReference type="GO" id="GO:0016627">
    <property type="term" value="F:oxidoreductase activity, acting on the CH-CH group of donors"/>
    <property type="evidence" value="ECO:0007669"/>
    <property type="project" value="InterPro"/>
</dbReference>
<dbReference type="Gene3D" id="2.40.110.10">
    <property type="entry name" value="Butyryl-CoA Dehydrogenase, subunit A, domain 2"/>
    <property type="match status" value="1"/>
</dbReference>
<sequence>MLSKVVARTSARTGLRVSVRSLSASPEVEEAAAPGGAHAQLPYTTPLREMNFVLNEVHNAPEHYKKLGFEDCTPDFLDAINGECARFAQERLAPLYSSGDAEGCKYMPNTDVRTPKGYKEAYEEFSEGGWNGLTVPEEYGGQGMPLSMGVMKSEIIGTANWAWSMYPGLSMGAMNTLILHASDEQKETYLTKLASGQWSGTMCLTEPHCGTDLGQVSTRAEDNGDGSFNVTGTKVYISGGEHDLAENIVHIVLARLPGAPAGTKGISLFLVPKYVPNVEGELDENILGGPKNVTCVGIEDKMGIKSSATSVMGFENSKGWLIGEANDGLEQMFTFMNTARLGTAMQGVCHMERAYQGALPWAMDRASMRSLSGKKYPDDVADKIIVHPDVRKNLLTIKALCEGGRSMIYDAALKADGMINEDKAVRDKCEEELGLHTPTMKAFLTELGCDAAQLGMQVYGGAGFIKDYGMEQIYRDAKISTLYEGTTGVQALDLLGRKIVLDKGVELRKQVQLQISEAFEIGTSQTARNHGLTGHALEIGKLSAQWATTAMRIVAGAASNRDIVGTASTDYLMFSGYISCGYQWLKMMNAAGKALDANPDMEESDRAFYQSKLDTGNFYFNRLLPKAYTHRDMSLKNPDSIMDLKLEGWDLATTLPSDSGDAYAGYKAE</sequence>
<dbReference type="InterPro" id="IPR025878">
    <property type="entry name" value="Acyl-CoA_dh-like_C_dom"/>
</dbReference>
<dbReference type="FunFam" id="2.40.110.10:FF:000031">
    <property type="entry name" value="Acyl-CoA dehydrogenase, putative"/>
    <property type="match status" value="1"/>
</dbReference>
<dbReference type="Pfam" id="PF02771">
    <property type="entry name" value="Acyl-CoA_dh_N"/>
    <property type="match status" value="1"/>
</dbReference>
<dbReference type="Pfam" id="PF00441">
    <property type="entry name" value="Acyl-CoA_dh_1"/>
    <property type="match status" value="1"/>
</dbReference>
<dbReference type="Gene3D" id="1.10.540.10">
    <property type="entry name" value="Acyl-CoA dehydrogenase/oxidase, N-terminal domain"/>
    <property type="match status" value="1"/>
</dbReference>
<evidence type="ECO:0000259" key="9">
    <source>
        <dbReference type="Pfam" id="PF02771"/>
    </source>
</evidence>
<evidence type="ECO:0000259" key="10">
    <source>
        <dbReference type="Pfam" id="PF12806"/>
    </source>
</evidence>
<keyword evidence="4 6" id="KW-0274">FAD</keyword>
<feature type="domain" description="Acetyl-CoA dehydrogenase-like C-terminal" evidence="10">
    <location>
        <begin position="525"/>
        <end position="644"/>
    </location>
</feature>
<evidence type="ECO:0000256" key="5">
    <source>
        <dbReference type="ARBA" id="ARBA00023002"/>
    </source>
</evidence>
<proteinExistence type="inferred from homology"/>
<dbReference type="InterPro" id="IPR037069">
    <property type="entry name" value="AcylCoA_DH/ox_N_sf"/>
</dbReference>
<dbReference type="SUPFAM" id="SSF56645">
    <property type="entry name" value="Acyl-CoA dehydrogenase NM domain-like"/>
    <property type="match status" value="1"/>
</dbReference>
<evidence type="ECO:0000256" key="2">
    <source>
        <dbReference type="ARBA" id="ARBA00009347"/>
    </source>
</evidence>
<evidence type="ECO:0000313" key="11">
    <source>
        <dbReference type="EMBL" id="GMH74949.1"/>
    </source>
</evidence>
<dbReference type="InterPro" id="IPR009100">
    <property type="entry name" value="AcylCoA_DH/oxidase_NM_dom_sf"/>
</dbReference>
<dbReference type="SUPFAM" id="SSF47203">
    <property type="entry name" value="Acyl-CoA dehydrogenase C-terminal domain-like"/>
    <property type="match status" value="1"/>
</dbReference>
<keyword evidence="3 6" id="KW-0285">Flavoprotein</keyword>
<evidence type="ECO:0000256" key="6">
    <source>
        <dbReference type="RuleBase" id="RU362125"/>
    </source>
</evidence>
<dbReference type="InterPro" id="IPR052166">
    <property type="entry name" value="Diverse_Acyl-CoA_DH"/>
</dbReference>
<dbReference type="AlphaFoldDB" id="A0A9W7AV59"/>
<dbReference type="EMBL" id="BLQM01000201">
    <property type="protein sequence ID" value="GMH74949.1"/>
    <property type="molecule type" value="Genomic_DNA"/>
</dbReference>
<gene>
    <name evidence="11" type="ORF">TL16_g06605</name>
</gene>
<comment type="cofactor">
    <cofactor evidence="1 6">
        <name>FAD</name>
        <dbReference type="ChEBI" id="CHEBI:57692"/>
    </cofactor>
</comment>
<evidence type="ECO:0000256" key="4">
    <source>
        <dbReference type="ARBA" id="ARBA00022827"/>
    </source>
</evidence>
<evidence type="ECO:0000256" key="1">
    <source>
        <dbReference type="ARBA" id="ARBA00001974"/>
    </source>
</evidence>
<dbReference type="Pfam" id="PF12806">
    <property type="entry name" value="Acyl-CoA_dh_C"/>
    <property type="match status" value="1"/>
</dbReference>
<evidence type="ECO:0000256" key="3">
    <source>
        <dbReference type="ARBA" id="ARBA00022630"/>
    </source>
</evidence>
<dbReference type="Pfam" id="PF02770">
    <property type="entry name" value="Acyl-CoA_dh_M"/>
    <property type="match status" value="1"/>
</dbReference>
<protein>
    <recommendedName>
        <fullName evidence="13">Acyl-CoA dehydrogenase</fullName>
    </recommendedName>
</protein>
<dbReference type="PANTHER" id="PTHR42803:SF1">
    <property type="entry name" value="BROAD-SPECIFICITY LINEAR ACYL-COA DEHYDROGENASE FADE5"/>
    <property type="match status" value="1"/>
</dbReference>
<comment type="similarity">
    <text evidence="2 6">Belongs to the acyl-CoA dehydrogenase family.</text>
</comment>
<evidence type="ECO:0000259" key="7">
    <source>
        <dbReference type="Pfam" id="PF00441"/>
    </source>
</evidence>
<dbReference type="PANTHER" id="PTHR42803">
    <property type="entry name" value="ACYL-COA DEHYDROGENASE"/>
    <property type="match status" value="1"/>
</dbReference>
<evidence type="ECO:0000313" key="12">
    <source>
        <dbReference type="Proteomes" id="UP001162640"/>
    </source>
</evidence>
<dbReference type="Proteomes" id="UP001162640">
    <property type="component" value="Unassembled WGS sequence"/>
</dbReference>